<dbReference type="EMBL" id="CAFBMQ010000278">
    <property type="protein sequence ID" value="CAB4924702.1"/>
    <property type="molecule type" value="Genomic_DNA"/>
</dbReference>
<name>A0A6J7I1T6_9ZZZZ</name>
<reference evidence="2" key="1">
    <citation type="submission" date="2020-05" db="EMBL/GenBank/DDBJ databases">
        <authorList>
            <person name="Chiriac C."/>
            <person name="Salcher M."/>
            <person name="Ghai R."/>
            <person name="Kavagutti S V."/>
        </authorList>
    </citation>
    <scope>NUCLEOTIDE SEQUENCE</scope>
</reference>
<feature type="compositionally biased region" description="Basic and acidic residues" evidence="1">
    <location>
        <begin position="30"/>
        <end position="41"/>
    </location>
</feature>
<evidence type="ECO:0000256" key="1">
    <source>
        <dbReference type="SAM" id="MobiDB-lite"/>
    </source>
</evidence>
<accession>A0A6J7I1T6</accession>
<feature type="region of interest" description="Disordered" evidence="1">
    <location>
        <begin position="20"/>
        <end position="41"/>
    </location>
</feature>
<gene>
    <name evidence="2" type="ORF">UFOPK3609_01595</name>
</gene>
<proteinExistence type="predicted"/>
<organism evidence="2">
    <name type="scientific">freshwater metagenome</name>
    <dbReference type="NCBI Taxonomy" id="449393"/>
    <lineage>
        <taxon>unclassified sequences</taxon>
        <taxon>metagenomes</taxon>
        <taxon>ecological metagenomes</taxon>
    </lineage>
</organism>
<dbReference type="AlphaFoldDB" id="A0A6J7I1T6"/>
<protein>
    <submittedName>
        <fullName evidence="2">Unannotated protein</fullName>
    </submittedName>
</protein>
<evidence type="ECO:0000313" key="2">
    <source>
        <dbReference type="EMBL" id="CAB4924702.1"/>
    </source>
</evidence>
<sequence length="41" mass="4468">MRWSSDRSMPTVMTVLSVRSAEISSQDVVPSREGRVKGASS</sequence>